<keyword evidence="1" id="KW-0812">Transmembrane</keyword>
<sequence>MIYNIINILVQNKLDIVEAIHEFGVFTKLSKDFFNRTMNVAHVLNFLVFMIVICRSEALNCSNCNVRYMGTQNLCKDPRNATGCIGCMKTVAKVKLRDSGYIDGWERLSEVVSRVCITAGNINIKPAGCYKQQNNGGYTEMCFCYTDNCNSKAHRSAFDPIATVFITVATFTLTNLVMYVHT</sequence>
<keyword evidence="1" id="KW-1133">Transmembrane helix</keyword>
<accession>A0A0B6XZQ2</accession>
<evidence type="ECO:0008006" key="3">
    <source>
        <dbReference type="Google" id="ProtNLM"/>
    </source>
</evidence>
<organism evidence="2">
    <name type="scientific">Arion vulgaris</name>
    <dbReference type="NCBI Taxonomy" id="1028688"/>
    <lineage>
        <taxon>Eukaryota</taxon>
        <taxon>Metazoa</taxon>
        <taxon>Spiralia</taxon>
        <taxon>Lophotrochozoa</taxon>
        <taxon>Mollusca</taxon>
        <taxon>Gastropoda</taxon>
        <taxon>Heterobranchia</taxon>
        <taxon>Euthyneura</taxon>
        <taxon>Panpulmonata</taxon>
        <taxon>Eupulmonata</taxon>
        <taxon>Stylommatophora</taxon>
        <taxon>Helicina</taxon>
        <taxon>Arionoidea</taxon>
        <taxon>Arionidae</taxon>
        <taxon>Arion</taxon>
    </lineage>
</organism>
<evidence type="ECO:0000313" key="2">
    <source>
        <dbReference type="EMBL" id="CEK49384.1"/>
    </source>
</evidence>
<name>A0A0B6XZQ2_9EUPU</name>
<dbReference type="EMBL" id="HACG01002519">
    <property type="protein sequence ID" value="CEK49384.1"/>
    <property type="molecule type" value="Transcribed_RNA"/>
</dbReference>
<keyword evidence="1" id="KW-0472">Membrane</keyword>
<evidence type="ECO:0000256" key="1">
    <source>
        <dbReference type="SAM" id="Phobius"/>
    </source>
</evidence>
<proteinExistence type="predicted"/>
<reference evidence="2" key="1">
    <citation type="submission" date="2014-12" db="EMBL/GenBank/DDBJ databases">
        <title>Insight into the proteome of Arion vulgaris.</title>
        <authorList>
            <person name="Aradska J."/>
            <person name="Bulat T."/>
            <person name="Smidak R."/>
            <person name="Sarate P."/>
            <person name="Gangsoo J."/>
            <person name="Sialana F."/>
            <person name="Bilban M."/>
            <person name="Lubec G."/>
        </authorList>
    </citation>
    <scope>NUCLEOTIDE SEQUENCE</scope>
    <source>
        <tissue evidence="2">Skin</tissue>
    </source>
</reference>
<protein>
    <recommendedName>
        <fullName evidence="3">Protein sleepless</fullName>
    </recommendedName>
</protein>
<dbReference type="AlphaFoldDB" id="A0A0B6XZQ2"/>
<gene>
    <name evidence="2" type="primary">ORF7544</name>
</gene>
<feature type="transmembrane region" description="Helical" evidence="1">
    <location>
        <begin position="161"/>
        <end position="180"/>
    </location>
</feature>